<accession>A0A5C6VK17</accession>
<feature type="domain" description="M23ase beta-sheet core" evidence="3">
    <location>
        <begin position="302"/>
        <end position="386"/>
    </location>
</feature>
<dbReference type="InterPro" id="IPR050570">
    <property type="entry name" value="Cell_wall_metabolism_enzyme"/>
</dbReference>
<evidence type="ECO:0000259" key="3">
    <source>
        <dbReference type="Pfam" id="PF01551"/>
    </source>
</evidence>
<evidence type="ECO:0000256" key="2">
    <source>
        <dbReference type="SAM" id="Coils"/>
    </source>
</evidence>
<dbReference type="PANTHER" id="PTHR21666:SF289">
    <property type="entry name" value="L-ALA--D-GLU ENDOPEPTIDASE"/>
    <property type="match status" value="1"/>
</dbReference>
<evidence type="ECO:0000313" key="5">
    <source>
        <dbReference type="Proteomes" id="UP000321168"/>
    </source>
</evidence>
<evidence type="ECO:0000313" key="4">
    <source>
        <dbReference type="EMBL" id="TXC85299.1"/>
    </source>
</evidence>
<keyword evidence="1" id="KW-0732">Signal</keyword>
<dbReference type="GO" id="GO:0004222">
    <property type="term" value="F:metalloendopeptidase activity"/>
    <property type="evidence" value="ECO:0007669"/>
    <property type="project" value="TreeGrafter"/>
</dbReference>
<organism evidence="4 5">
    <name type="scientific">Luteibaculum oceani</name>
    <dbReference type="NCBI Taxonomy" id="1294296"/>
    <lineage>
        <taxon>Bacteria</taxon>
        <taxon>Pseudomonadati</taxon>
        <taxon>Bacteroidota</taxon>
        <taxon>Flavobacteriia</taxon>
        <taxon>Flavobacteriales</taxon>
        <taxon>Luteibaculaceae</taxon>
        <taxon>Luteibaculum</taxon>
    </lineage>
</organism>
<dbReference type="OrthoDB" id="9815884at2"/>
<feature type="coiled-coil region" evidence="2">
    <location>
        <begin position="75"/>
        <end position="116"/>
    </location>
</feature>
<gene>
    <name evidence="4" type="ORF">FRX97_01355</name>
</gene>
<protein>
    <submittedName>
        <fullName evidence="4">Peptidoglycan DD-metalloendopeptidase family protein</fullName>
    </submittedName>
</protein>
<dbReference type="SUPFAM" id="SSF51261">
    <property type="entry name" value="Duplicated hybrid motif"/>
    <property type="match status" value="1"/>
</dbReference>
<comment type="caution">
    <text evidence="4">The sequence shown here is derived from an EMBL/GenBank/DDBJ whole genome shotgun (WGS) entry which is preliminary data.</text>
</comment>
<dbReference type="RefSeq" id="WP_147012599.1">
    <property type="nucleotide sequence ID" value="NZ_VORB01000001.1"/>
</dbReference>
<sequence>MNASLWIRAFTIFFLALPLTISAQSKKELEQQRKALNEKINLTSKLISKNQSTAKKQQSELVILDRQIEFRNDLINTIHEEVEKLQIQIKEKEDSLSVKEKELKKLKDDYADLIRHAYKTRNIQNKMMFIFASRSINQAYNRINYLRRLAEYRRSQAEKIEAKKNEIVRDLSILAAKKDEKEILLSSQQVEKSRLLSDKTYKDQTLKSIEKETGKLRKELREQERRKEQIAKQIERLIAAEIAENRKKSSTGKFTLSPEATALSSNFESNKGKLPWPVEKGIITRKFGRQPHPYVSGVYINNDGLNFNTEKNAEVRAVFRGTVSSILLIPGEGKVVVVKHGAYRTVYTKLQNVTVKKDQEVSTGSVLGTAIGVDDSSSETHIEIWKISETERKKLDPAAWLIGI</sequence>
<dbReference type="Gene3D" id="6.10.250.3150">
    <property type="match status" value="1"/>
</dbReference>
<reference evidence="4 5" key="1">
    <citation type="submission" date="2019-08" db="EMBL/GenBank/DDBJ databases">
        <title>Genome of Luteibaculum oceani JCM 18817.</title>
        <authorList>
            <person name="Bowman J.P."/>
        </authorList>
    </citation>
    <scope>NUCLEOTIDE SEQUENCE [LARGE SCALE GENOMIC DNA]</scope>
    <source>
        <strain evidence="4 5">JCM 18817</strain>
    </source>
</reference>
<dbReference type="EMBL" id="VORB01000001">
    <property type="protein sequence ID" value="TXC85299.1"/>
    <property type="molecule type" value="Genomic_DNA"/>
</dbReference>
<dbReference type="PANTHER" id="PTHR21666">
    <property type="entry name" value="PEPTIDASE-RELATED"/>
    <property type="match status" value="1"/>
</dbReference>
<dbReference type="CDD" id="cd12797">
    <property type="entry name" value="M23_peptidase"/>
    <property type="match status" value="1"/>
</dbReference>
<feature type="coiled-coil region" evidence="2">
    <location>
        <begin position="19"/>
        <end position="46"/>
    </location>
</feature>
<dbReference type="InterPro" id="IPR016047">
    <property type="entry name" value="M23ase_b-sheet_dom"/>
</dbReference>
<dbReference type="Proteomes" id="UP000321168">
    <property type="component" value="Unassembled WGS sequence"/>
</dbReference>
<feature type="coiled-coil region" evidence="2">
    <location>
        <begin position="206"/>
        <end position="240"/>
    </location>
</feature>
<dbReference type="InterPro" id="IPR011055">
    <property type="entry name" value="Dup_hybrid_motif"/>
</dbReference>
<dbReference type="AlphaFoldDB" id="A0A5C6VK17"/>
<keyword evidence="5" id="KW-1185">Reference proteome</keyword>
<evidence type="ECO:0000256" key="1">
    <source>
        <dbReference type="ARBA" id="ARBA00022729"/>
    </source>
</evidence>
<dbReference type="Gene3D" id="2.70.70.10">
    <property type="entry name" value="Glucose Permease (Domain IIA)"/>
    <property type="match status" value="1"/>
</dbReference>
<proteinExistence type="predicted"/>
<keyword evidence="2" id="KW-0175">Coiled coil</keyword>
<dbReference type="Pfam" id="PF01551">
    <property type="entry name" value="Peptidase_M23"/>
    <property type="match status" value="1"/>
</dbReference>
<name>A0A5C6VK17_9FLAO</name>